<comment type="caution">
    <text evidence="2">The sequence shown here is derived from an EMBL/GenBank/DDBJ whole genome shotgun (WGS) entry which is preliminary data.</text>
</comment>
<dbReference type="Proteomes" id="UP001138661">
    <property type="component" value="Unassembled WGS sequence"/>
</dbReference>
<evidence type="ECO:0000256" key="1">
    <source>
        <dbReference type="SAM" id="SignalP"/>
    </source>
</evidence>
<organism evidence="2 3">
    <name type="scientific">Roseobacter insulae</name>
    <dbReference type="NCBI Taxonomy" id="2859783"/>
    <lineage>
        <taxon>Bacteria</taxon>
        <taxon>Pseudomonadati</taxon>
        <taxon>Pseudomonadota</taxon>
        <taxon>Alphaproteobacteria</taxon>
        <taxon>Rhodobacterales</taxon>
        <taxon>Roseobacteraceae</taxon>
        <taxon>Roseobacter</taxon>
    </lineage>
</organism>
<feature type="signal peptide" evidence="1">
    <location>
        <begin position="1"/>
        <end position="22"/>
    </location>
</feature>
<evidence type="ECO:0000313" key="3">
    <source>
        <dbReference type="Proteomes" id="UP001138661"/>
    </source>
</evidence>
<keyword evidence="1" id="KW-0732">Signal</keyword>
<evidence type="ECO:0000313" key="2">
    <source>
        <dbReference type="EMBL" id="MBW4708523.1"/>
    </source>
</evidence>
<accession>A0A9X1K2H0</accession>
<dbReference type="EMBL" id="JAHXDN010000003">
    <property type="protein sequence ID" value="MBW4708523.1"/>
    <property type="molecule type" value="Genomic_DNA"/>
</dbReference>
<feature type="chain" id="PRO_5040832178" evidence="1">
    <location>
        <begin position="23"/>
        <end position="60"/>
    </location>
</feature>
<keyword evidence="3" id="KW-1185">Reference proteome</keyword>
<gene>
    <name evidence="2" type="ORF">KX928_12090</name>
</gene>
<proteinExistence type="predicted"/>
<reference evidence="2" key="1">
    <citation type="submission" date="2021-07" db="EMBL/GenBank/DDBJ databases">
        <title>Roseobacter insulae sp. nov., isolated from a tidal flat.</title>
        <authorList>
            <person name="Park S."/>
            <person name="Yoon J.-H."/>
        </authorList>
    </citation>
    <scope>NUCLEOTIDE SEQUENCE</scope>
    <source>
        <strain evidence="2">YSTF-M11</strain>
    </source>
</reference>
<name>A0A9X1K2H0_9RHOB</name>
<sequence>MVSFRKGVALLAIAIAGVSALASDAATVDDGISTFANTTMSASSSDGRARIGDISRAGVI</sequence>
<dbReference type="AlphaFoldDB" id="A0A9X1K2H0"/>
<protein>
    <submittedName>
        <fullName evidence="2">Uncharacterized protein</fullName>
    </submittedName>
</protein>
<dbReference type="RefSeq" id="WP_219502508.1">
    <property type="nucleotide sequence ID" value="NZ_JAHXDN010000003.1"/>
</dbReference>